<dbReference type="EMBL" id="NCSJ02000171">
    <property type="protein sequence ID" value="RFU28213.1"/>
    <property type="molecule type" value="Genomic_DNA"/>
</dbReference>
<dbReference type="Pfam" id="PF00171">
    <property type="entry name" value="Aldedh"/>
    <property type="match status" value="1"/>
</dbReference>
<dbReference type="InterPro" id="IPR016161">
    <property type="entry name" value="Ald_DH/histidinol_DH"/>
</dbReference>
<dbReference type="STRING" id="5539.A0A3E2H579"/>
<dbReference type="AlphaFoldDB" id="A0A3E2H579"/>
<reference evidence="3 4" key="1">
    <citation type="submission" date="2018-05" db="EMBL/GenBank/DDBJ databases">
        <title>Draft genome sequence of Scytalidium lignicola DSM 105466, a ubiquitous saprotrophic fungus.</title>
        <authorList>
            <person name="Buettner E."/>
            <person name="Gebauer A.M."/>
            <person name="Hofrichter M."/>
            <person name="Liers C."/>
            <person name="Kellner H."/>
        </authorList>
    </citation>
    <scope>NUCLEOTIDE SEQUENCE [LARGE SCALE GENOMIC DNA]</scope>
    <source>
        <strain evidence="3 4">DSM 105466</strain>
    </source>
</reference>
<dbReference type="PANTHER" id="PTHR43353:SF6">
    <property type="entry name" value="CYTOPLASMIC ALDEHYDE DEHYDROGENASE (EUROFUNG)"/>
    <property type="match status" value="1"/>
</dbReference>
<dbReference type="InterPro" id="IPR016163">
    <property type="entry name" value="Ald_DH_C"/>
</dbReference>
<dbReference type="InterPro" id="IPR050740">
    <property type="entry name" value="Aldehyde_DH_Superfamily"/>
</dbReference>
<name>A0A3E2H579_SCYLI</name>
<sequence length="380" mass="40994">MGSIEAGVKAIDTTSELDVSNENTKFNVPLWVDNEPVHSGYRFDVVNAATQNTVWTASGANAKIAKEVVESAAKAFPSWSRTHPAERRKIFIRAAELIRRRKDEIVDIMVTEISCSKEWATGINFHTGTEFLEELGALATASAVGWLPPMESENRLGLVYRDPYGVILGIAPWNAPLILSIRAIATPIICGNTAILKASELSPRTHQFLGEVFRDAGLPPGVLNIIQHSRERASEVISTLIAHPALRKINFTESTAVGRIIAKQAGEHLKPVLLELGGKSSTIVLEDADLKRAAKAAVMGSFIHHGQVCMATDRVIVMRSVATEFISELRKAAQGFPSGTAVTSSGAARTEKLVDTAVKAGATIEFGNVIRKNATLEPTI</sequence>
<protein>
    <recommendedName>
        <fullName evidence="2">Aldehyde dehydrogenase domain-containing protein</fullName>
    </recommendedName>
</protein>
<keyword evidence="4" id="KW-1185">Reference proteome</keyword>
<evidence type="ECO:0000259" key="2">
    <source>
        <dbReference type="Pfam" id="PF00171"/>
    </source>
</evidence>
<comment type="caution">
    <text evidence="3">The sequence shown here is derived from an EMBL/GenBank/DDBJ whole genome shotgun (WGS) entry which is preliminary data.</text>
</comment>
<dbReference type="Gene3D" id="3.40.605.10">
    <property type="entry name" value="Aldehyde Dehydrogenase, Chain A, domain 1"/>
    <property type="match status" value="1"/>
</dbReference>
<feature type="non-terminal residue" evidence="3">
    <location>
        <position position="1"/>
    </location>
</feature>
<dbReference type="OrthoDB" id="310895at2759"/>
<dbReference type="InterPro" id="IPR016160">
    <property type="entry name" value="Ald_DH_CS_CYS"/>
</dbReference>
<dbReference type="SUPFAM" id="SSF53720">
    <property type="entry name" value="ALDH-like"/>
    <property type="match status" value="1"/>
</dbReference>
<dbReference type="InterPro" id="IPR015590">
    <property type="entry name" value="Aldehyde_DH_dom"/>
</dbReference>
<dbReference type="PROSITE" id="PS00070">
    <property type="entry name" value="ALDEHYDE_DEHYDR_CYS"/>
    <property type="match status" value="1"/>
</dbReference>
<dbReference type="PANTHER" id="PTHR43353">
    <property type="entry name" value="SUCCINATE-SEMIALDEHYDE DEHYDROGENASE, MITOCHONDRIAL"/>
    <property type="match status" value="1"/>
</dbReference>
<dbReference type="Gene3D" id="3.40.309.10">
    <property type="entry name" value="Aldehyde Dehydrogenase, Chain A, domain 2"/>
    <property type="match status" value="1"/>
</dbReference>
<proteinExistence type="predicted"/>
<accession>A0A3E2H579</accession>
<evidence type="ECO:0000313" key="4">
    <source>
        <dbReference type="Proteomes" id="UP000258309"/>
    </source>
</evidence>
<dbReference type="OMA" id="GCTNING"/>
<organism evidence="3 4">
    <name type="scientific">Scytalidium lignicola</name>
    <name type="common">Hyphomycete</name>
    <dbReference type="NCBI Taxonomy" id="5539"/>
    <lineage>
        <taxon>Eukaryota</taxon>
        <taxon>Fungi</taxon>
        <taxon>Dikarya</taxon>
        <taxon>Ascomycota</taxon>
        <taxon>Pezizomycotina</taxon>
        <taxon>Leotiomycetes</taxon>
        <taxon>Leotiomycetes incertae sedis</taxon>
        <taxon>Scytalidium</taxon>
    </lineage>
</organism>
<evidence type="ECO:0000313" key="3">
    <source>
        <dbReference type="EMBL" id="RFU28213.1"/>
    </source>
</evidence>
<dbReference type="InterPro" id="IPR016162">
    <property type="entry name" value="Ald_DH_N"/>
</dbReference>
<feature type="domain" description="Aldehyde dehydrogenase" evidence="2">
    <location>
        <begin position="41"/>
        <end position="380"/>
    </location>
</feature>
<dbReference type="GO" id="GO:0004777">
    <property type="term" value="F:succinate-semialdehyde dehydrogenase (NAD+) activity"/>
    <property type="evidence" value="ECO:0007669"/>
    <property type="project" value="TreeGrafter"/>
</dbReference>
<evidence type="ECO:0000256" key="1">
    <source>
        <dbReference type="ARBA" id="ARBA00023002"/>
    </source>
</evidence>
<gene>
    <name evidence="3" type="ORF">B7463_g8099</name>
</gene>
<dbReference type="Proteomes" id="UP000258309">
    <property type="component" value="Unassembled WGS sequence"/>
</dbReference>
<keyword evidence="1" id="KW-0560">Oxidoreductase</keyword>
<dbReference type="GO" id="GO:0009450">
    <property type="term" value="P:gamma-aminobutyric acid catabolic process"/>
    <property type="evidence" value="ECO:0007669"/>
    <property type="project" value="TreeGrafter"/>
</dbReference>
<feature type="non-terminal residue" evidence="3">
    <location>
        <position position="380"/>
    </location>
</feature>